<feature type="compositionally biased region" description="Acidic residues" evidence="2">
    <location>
        <begin position="216"/>
        <end position="225"/>
    </location>
</feature>
<feature type="compositionally biased region" description="Basic and acidic residues" evidence="2">
    <location>
        <begin position="229"/>
        <end position="249"/>
    </location>
</feature>
<protein>
    <submittedName>
        <fullName evidence="6">Ubinuclein-1 isoform X1</fullName>
    </submittedName>
</protein>
<feature type="domain" description="Ubinuclein middle" evidence="4">
    <location>
        <begin position="385"/>
        <end position="593"/>
    </location>
</feature>
<organism evidence="5 6">
    <name type="scientific">Fopius arisanus</name>
    <dbReference type="NCBI Taxonomy" id="64838"/>
    <lineage>
        <taxon>Eukaryota</taxon>
        <taxon>Metazoa</taxon>
        <taxon>Ecdysozoa</taxon>
        <taxon>Arthropoda</taxon>
        <taxon>Hexapoda</taxon>
        <taxon>Insecta</taxon>
        <taxon>Pterygota</taxon>
        <taxon>Neoptera</taxon>
        <taxon>Endopterygota</taxon>
        <taxon>Hymenoptera</taxon>
        <taxon>Apocrita</taxon>
        <taxon>Ichneumonoidea</taxon>
        <taxon>Braconidae</taxon>
        <taxon>Opiinae</taxon>
        <taxon>Fopius</taxon>
    </lineage>
</organism>
<dbReference type="GO" id="GO:0005634">
    <property type="term" value="C:nucleus"/>
    <property type="evidence" value="ECO:0007669"/>
    <property type="project" value="TreeGrafter"/>
</dbReference>
<feature type="compositionally biased region" description="Polar residues" evidence="2">
    <location>
        <begin position="12"/>
        <end position="21"/>
    </location>
</feature>
<proteinExistence type="predicted"/>
<feature type="compositionally biased region" description="Acidic residues" evidence="2">
    <location>
        <begin position="188"/>
        <end position="198"/>
    </location>
</feature>
<dbReference type="OrthoDB" id="68076at2759"/>
<dbReference type="InterPro" id="IPR026947">
    <property type="entry name" value="UBN_middle_dom"/>
</dbReference>
<feature type="domain" description="Hpc2-related" evidence="3">
    <location>
        <begin position="112"/>
        <end position="163"/>
    </location>
</feature>
<feature type="region of interest" description="Disordered" evidence="2">
    <location>
        <begin position="915"/>
        <end position="947"/>
    </location>
</feature>
<dbReference type="AlphaFoldDB" id="A0A9R1U634"/>
<evidence type="ECO:0000256" key="2">
    <source>
        <dbReference type="SAM" id="MobiDB-lite"/>
    </source>
</evidence>
<feature type="region of interest" description="Disordered" evidence="2">
    <location>
        <begin position="65"/>
        <end position="91"/>
    </location>
</feature>
<dbReference type="Pfam" id="PF08729">
    <property type="entry name" value="HUN"/>
    <property type="match status" value="1"/>
</dbReference>
<feature type="region of interest" description="Disordered" evidence="2">
    <location>
        <begin position="176"/>
        <end position="315"/>
    </location>
</feature>
<dbReference type="PANTHER" id="PTHR21669">
    <property type="entry name" value="CAPZ-INTERACTING PROTEIN AND RELATED PROTEINS"/>
    <property type="match status" value="1"/>
</dbReference>
<keyword evidence="5" id="KW-1185">Reference proteome</keyword>
<feature type="compositionally biased region" description="Basic and acidic residues" evidence="2">
    <location>
        <begin position="262"/>
        <end position="315"/>
    </location>
</feature>
<dbReference type="InterPro" id="IPR014840">
    <property type="entry name" value="HRD"/>
</dbReference>
<feature type="compositionally biased region" description="Basic residues" evidence="2">
    <location>
        <begin position="850"/>
        <end position="860"/>
    </location>
</feature>
<dbReference type="RefSeq" id="XP_011308783.1">
    <property type="nucleotide sequence ID" value="XM_011310481.1"/>
</dbReference>
<evidence type="ECO:0000259" key="4">
    <source>
        <dbReference type="Pfam" id="PF14075"/>
    </source>
</evidence>
<dbReference type="KEGG" id="fas:105269891"/>
<feature type="region of interest" description="Disordered" evidence="2">
    <location>
        <begin position="347"/>
        <end position="381"/>
    </location>
</feature>
<sequence length="993" mass="112187">MSELKRVAPQTLEFSSSSVNATKKEKGEKGKRLEPSFRFDLSLDDKNEDGYSEFTYTDLIKSAEKKRNKEAKSTEENSANGLAPFADDDDHEKLREMARRFETKYGGNTVGKNRKKYDDDVDLGAGYDENDSFIDNTDAYDEIVPADITTAYGGFYINSGPLEFSVKAAQRDSLLHRNNNNNNNNENDSSESSDDEIENSNSSVSKRRGTRSLSSSDEDDTEEIVSEPPSKKSKIDENGEKKSNHEGVPKKRKKLISEQEIDYNRSKNSIDDKRDNMEIDRLPNDNQEERKKSKNDLSKKDKKFDMKRFDKKPMCNGLDEKKALDLKKLGGKTANIDDAIESVVNDGKIDDESSRDTVDSNKSRCGVVGTSSDGEDNDKADLPLLDQLPDDIKEIINKLKKQAANSKEGKTKFFDANVNSTLLQLEKKLRRLDSSSARSQTYSHISDFVGVSKVTIINRAKKLCSQDADDRVSGPIHRLKRIIKETMPMAEEKFNAECKRIVEEKGIPALLSDADSSETDDKTLEKLKYPPKRYPWSPEAKKLVCEIATLWREYYTIRKPRKESVESFLSSFLKTKILSLWPAGWMKYSILCKYTNPEPYAKTKQKKQRDTPVPNNVPSTAVSNCNVPSENTNANSTVAPSTQERAKSPPTFTDNFSFGFALTMPLQQSKPSDLIIEKKQTIKYKEKHKESSSTSSQLNNSTAAQPIAKISVVPTSQLLAQKPKNHPDKFNPLDLTSSSLSITPVNDYPKLAKSHSEIKKDVVSITPYSESPGAVSVITDPSHSAKSDSICYSMLNQNSSSKPVVSLKQRILQDSTDIKIEKLLGKRESDPYKINHKDIRDRWLDEKHKSHDSKKSRKEHKPLEQNQGLMHSKVDVSSVIQPPMLSKEEQEQRQIEETMAATNYLSRIINDDLPRSMSDKRKESGALGDDGIVGIVQSSDEQDKDVQMVMRSLKELQELQLPKSSGEFSFPDDYHRLYPKKDDKMRLSKDDQW</sequence>
<dbReference type="CTD" id="43439"/>
<evidence type="ECO:0000256" key="1">
    <source>
        <dbReference type="ARBA" id="ARBA00022553"/>
    </source>
</evidence>
<feature type="region of interest" description="Disordered" evidence="2">
    <location>
        <begin position="960"/>
        <end position="993"/>
    </location>
</feature>
<feature type="region of interest" description="Disordered" evidence="2">
    <location>
        <begin position="602"/>
        <end position="650"/>
    </location>
</feature>
<evidence type="ECO:0000313" key="5">
    <source>
        <dbReference type="Proteomes" id="UP000694866"/>
    </source>
</evidence>
<evidence type="ECO:0000313" key="6">
    <source>
        <dbReference type="RefSeq" id="XP_011308783.1"/>
    </source>
</evidence>
<dbReference type="Pfam" id="PF14075">
    <property type="entry name" value="UBN_AB"/>
    <property type="match status" value="1"/>
</dbReference>
<feature type="region of interest" description="Disordered" evidence="2">
    <location>
        <begin position="845"/>
        <end position="871"/>
    </location>
</feature>
<name>A0A9R1U634_9HYME</name>
<dbReference type="GO" id="GO:0006325">
    <property type="term" value="P:chromatin organization"/>
    <property type="evidence" value="ECO:0007669"/>
    <property type="project" value="TreeGrafter"/>
</dbReference>
<keyword evidence="1" id="KW-0597">Phosphoprotein</keyword>
<feature type="compositionally biased region" description="Polar residues" evidence="2">
    <location>
        <begin position="613"/>
        <end position="643"/>
    </location>
</feature>
<feature type="compositionally biased region" description="Basic and acidic residues" evidence="2">
    <location>
        <begin position="65"/>
        <end position="75"/>
    </location>
</feature>
<feature type="compositionally biased region" description="Basic and acidic residues" evidence="2">
    <location>
        <begin position="347"/>
        <end position="362"/>
    </location>
</feature>
<reference evidence="6" key="1">
    <citation type="submission" date="2025-08" db="UniProtKB">
        <authorList>
            <consortium name="RefSeq"/>
        </authorList>
    </citation>
    <scope>IDENTIFICATION</scope>
    <source>
        <strain evidence="6">USDA-PBARC FA_bdor</strain>
        <tissue evidence="6">Whole organism</tissue>
    </source>
</reference>
<feature type="region of interest" description="Disordered" evidence="2">
    <location>
        <begin position="1"/>
        <end position="31"/>
    </location>
</feature>
<dbReference type="Proteomes" id="UP000694866">
    <property type="component" value="Unplaced"/>
</dbReference>
<dbReference type="GeneID" id="105269891"/>
<evidence type="ECO:0000259" key="3">
    <source>
        <dbReference type="Pfam" id="PF08729"/>
    </source>
</evidence>
<feature type="compositionally biased region" description="Basic and acidic residues" evidence="2">
    <location>
        <begin position="915"/>
        <end position="924"/>
    </location>
</feature>
<feature type="compositionally biased region" description="Basic and acidic residues" evidence="2">
    <location>
        <begin position="972"/>
        <end position="993"/>
    </location>
</feature>
<dbReference type="PANTHER" id="PTHR21669:SF28">
    <property type="entry name" value="YEMANUCLEIN"/>
    <property type="match status" value="1"/>
</dbReference>
<feature type="compositionally biased region" description="Basic and acidic residues" evidence="2">
    <location>
        <begin position="22"/>
        <end position="31"/>
    </location>
</feature>
<feature type="compositionally biased region" description="Low complexity" evidence="2">
    <location>
        <begin position="178"/>
        <end position="187"/>
    </location>
</feature>
<gene>
    <name evidence="6" type="primary">yem</name>
</gene>
<accession>A0A9R1U634</accession>